<evidence type="ECO:0000313" key="3">
    <source>
        <dbReference type="Proteomes" id="UP000257067"/>
    </source>
</evidence>
<dbReference type="SUPFAM" id="SSF52833">
    <property type="entry name" value="Thioredoxin-like"/>
    <property type="match status" value="1"/>
</dbReference>
<dbReference type="RefSeq" id="WP_104724817.1">
    <property type="nucleotide sequence ID" value="NZ_FZNE01000008.1"/>
</dbReference>
<organism evidence="2 3">
    <name type="scientific">Helicobacter cholecystus</name>
    <dbReference type="NCBI Taxonomy" id="45498"/>
    <lineage>
        <taxon>Bacteria</taxon>
        <taxon>Pseudomonadati</taxon>
        <taxon>Campylobacterota</taxon>
        <taxon>Epsilonproteobacteria</taxon>
        <taxon>Campylobacterales</taxon>
        <taxon>Helicobacteraceae</taxon>
        <taxon>Helicobacter</taxon>
    </lineage>
</organism>
<dbReference type="EMBL" id="NXLU01000011">
    <property type="protein sequence ID" value="RDU68157.1"/>
    <property type="molecule type" value="Genomic_DNA"/>
</dbReference>
<feature type="domain" description="Thioredoxin" evidence="1">
    <location>
        <begin position="37"/>
        <end position="179"/>
    </location>
</feature>
<dbReference type="Pfam" id="PF13098">
    <property type="entry name" value="Thioredoxin_2"/>
    <property type="match status" value="1"/>
</dbReference>
<dbReference type="PROSITE" id="PS51257">
    <property type="entry name" value="PROKAR_LIPOPROTEIN"/>
    <property type="match status" value="1"/>
</dbReference>
<dbReference type="InterPro" id="IPR041737">
    <property type="entry name" value="SoxW"/>
</dbReference>
<keyword evidence="3" id="KW-1185">Reference proteome</keyword>
<proteinExistence type="predicted"/>
<reference evidence="2 3" key="1">
    <citation type="submission" date="2018-04" db="EMBL/GenBank/DDBJ databases">
        <title>Novel Campyloabacter and Helicobacter Species and Strains.</title>
        <authorList>
            <person name="Mannion A.J."/>
            <person name="Shen Z."/>
            <person name="Fox J.G."/>
        </authorList>
    </citation>
    <scope>NUCLEOTIDE SEQUENCE [LARGE SCALE GENOMIC DNA]</scope>
    <source>
        <strain evidence="2 3">ATCC 700242</strain>
    </source>
</reference>
<dbReference type="InterPro" id="IPR013766">
    <property type="entry name" value="Thioredoxin_domain"/>
</dbReference>
<evidence type="ECO:0000259" key="1">
    <source>
        <dbReference type="PROSITE" id="PS51352"/>
    </source>
</evidence>
<name>A0A3D8IS95_9HELI</name>
<dbReference type="InterPro" id="IPR012336">
    <property type="entry name" value="Thioredoxin-like_fold"/>
</dbReference>
<comment type="caution">
    <text evidence="2">The sequence shown here is derived from an EMBL/GenBank/DDBJ whole genome shotgun (WGS) entry which is preliminary data.</text>
</comment>
<dbReference type="InterPro" id="IPR036249">
    <property type="entry name" value="Thioredoxin-like_sf"/>
</dbReference>
<evidence type="ECO:0000313" key="2">
    <source>
        <dbReference type="EMBL" id="RDU68157.1"/>
    </source>
</evidence>
<dbReference type="Proteomes" id="UP000257067">
    <property type="component" value="Unassembled WGS sequence"/>
</dbReference>
<gene>
    <name evidence="2" type="ORF">CQA62_06495</name>
</gene>
<dbReference type="AlphaFoldDB" id="A0A3D8IS95"/>
<dbReference type="Gene3D" id="3.40.30.10">
    <property type="entry name" value="Glutaredoxin"/>
    <property type="match status" value="1"/>
</dbReference>
<dbReference type="CDD" id="cd02951">
    <property type="entry name" value="SoxW"/>
    <property type="match status" value="1"/>
</dbReference>
<dbReference type="OrthoDB" id="5366120at2"/>
<accession>A0A3D8IS95</accession>
<dbReference type="PROSITE" id="PS51352">
    <property type="entry name" value="THIOREDOXIN_2"/>
    <property type="match status" value="1"/>
</dbReference>
<protein>
    <submittedName>
        <fullName evidence="2">DUF255 domain-containing protein</fullName>
    </submittedName>
</protein>
<sequence>MPKLILSFFFTIMVLLTGCKDGKIDENAFSTQSNISQEELQKAQNLDKASYAGLEHLFLDTSKISSDGKYVILIFGKNNCQWCDRLKDELKTNKTTQEILLKNFNSYYINLSYTKEHTLDFKGKQTIVDSATLASQYGIRPTPTIVFLDKNGQPIVIYPGYLPQDKFQIFLNFIASAEYLKAKDQIQMHQMLQEKLQGE</sequence>